<feature type="domain" description="PBP" evidence="1">
    <location>
        <begin position="107"/>
        <end position="291"/>
    </location>
</feature>
<gene>
    <name evidence="3" type="ORF">GBL_0204</name>
</gene>
<dbReference type="GO" id="GO:0003677">
    <property type="term" value="F:DNA binding"/>
    <property type="evidence" value="ECO:0007669"/>
    <property type="project" value="InterPro"/>
</dbReference>
<name>U2X0Z5_GEOKU</name>
<evidence type="ECO:0000313" key="3">
    <source>
        <dbReference type="EMBL" id="GAD11987.1"/>
    </source>
</evidence>
<dbReference type="SUPFAM" id="SSF46955">
    <property type="entry name" value="Putative DNA-binding domain"/>
    <property type="match status" value="1"/>
</dbReference>
<evidence type="ECO:0000259" key="2">
    <source>
        <dbReference type="Pfam" id="PF12728"/>
    </source>
</evidence>
<comment type="caution">
    <text evidence="3">The sequence shown here is derived from an EMBL/GenBank/DDBJ whole genome shotgun (WGS) entry which is preliminary data.</text>
</comment>
<reference evidence="4" key="1">
    <citation type="journal article" date="2013" name="Genome">
        <title>Draft Genome Sequence of Geobacillus kaustophilus GBlys, a Lysogenic Strain with Bacteriophage phiOH2.</title>
        <authorList>
            <person name="Doi K."/>
            <person name="Mori K."/>
            <person name="Martono H."/>
            <person name="Nagayoshi Y."/>
            <person name="Fujino Y."/>
            <person name="Tashiro K."/>
            <person name="Kuhara S."/>
            <person name="Ohshima T."/>
        </authorList>
    </citation>
    <scope>NUCLEOTIDE SEQUENCE [LARGE SCALE GENOMIC DNA]</scope>
    <source>
        <strain evidence="4">GBlys</strain>
    </source>
</reference>
<evidence type="ECO:0000313" key="4">
    <source>
        <dbReference type="Proteomes" id="UP000016424"/>
    </source>
</evidence>
<dbReference type="Proteomes" id="UP000016424">
    <property type="component" value="Unassembled WGS sequence"/>
</dbReference>
<dbReference type="InterPro" id="IPR041657">
    <property type="entry name" value="HTH_17"/>
</dbReference>
<dbReference type="NCBIfam" id="TIGR01764">
    <property type="entry name" value="excise"/>
    <property type="match status" value="1"/>
</dbReference>
<dbReference type="Pfam" id="PF12727">
    <property type="entry name" value="PBP_like"/>
    <property type="match status" value="1"/>
</dbReference>
<dbReference type="PANTHER" id="PTHR38431:SF1">
    <property type="entry name" value="BLL2305 PROTEIN"/>
    <property type="match status" value="1"/>
</dbReference>
<proteinExistence type="predicted"/>
<sequence>MRYNGRKEDCMMPEPQSYTIEEIASLLKVSKLTVYDLVKKGKLPAFRVGRQMRITADDLKRYIAGQKGEASTVSPAVSRPTETAFRPTIISGQDMALDLLGVHLEKGGPYQSLRTYTSSLNGLIALYKGQCDIVSVHLFDGQTGEYNRPYVEKLLTGHAYIMVNLMRRPIGFYVQKGNPRGIQTWSDLGRSDVVIVNREKGAGVRVLLDEQLRLHGLSPSAIRGYEREETSHLSVASAVAAGLADVGIGTEKVARMAGVEFIPLMKEQYDVVMLRTRENEPLIAAVLNVLRSDSFRTELEALGGYDVSQTGQIIAERG</sequence>
<evidence type="ECO:0000259" key="1">
    <source>
        <dbReference type="Pfam" id="PF12727"/>
    </source>
</evidence>
<dbReference type="AlphaFoldDB" id="U2X0Z5"/>
<dbReference type="PANTHER" id="PTHR38431">
    <property type="entry name" value="BLL2305 PROTEIN"/>
    <property type="match status" value="1"/>
</dbReference>
<dbReference type="InterPro" id="IPR010093">
    <property type="entry name" value="SinI_DNA-bd"/>
</dbReference>
<protein>
    <submittedName>
        <fullName evidence="3">Molybdenum-binding protein</fullName>
    </submittedName>
</protein>
<dbReference type="SUPFAM" id="SSF53850">
    <property type="entry name" value="Periplasmic binding protein-like II"/>
    <property type="match status" value="1"/>
</dbReference>
<dbReference type="InterPro" id="IPR009061">
    <property type="entry name" value="DNA-bd_dom_put_sf"/>
</dbReference>
<accession>U2X0Z5</accession>
<dbReference type="InterPro" id="IPR024370">
    <property type="entry name" value="PBP_domain"/>
</dbReference>
<dbReference type="Gene3D" id="3.40.190.10">
    <property type="entry name" value="Periplasmic binding protein-like II"/>
    <property type="match status" value="1"/>
</dbReference>
<organism evidence="3 4">
    <name type="scientific">Geobacillus kaustophilus GBlys</name>
    <dbReference type="NCBI Taxonomy" id="1337888"/>
    <lineage>
        <taxon>Bacteria</taxon>
        <taxon>Bacillati</taxon>
        <taxon>Bacillota</taxon>
        <taxon>Bacilli</taxon>
        <taxon>Bacillales</taxon>
        <taxon>Anoxybacillaceae</taxon>
        <taxon>Geobacillus</taxon>
        <taxon>Geobacillus thermoleovorans group</taxon>
    </lineage>
</organism>
<dbReference type="EMBL" id="BASG01000001">
    <property type="protein sequence ID" value="GAD11987.1"/>
    <property type="molecule type" value="Genomic_DNA"/>
</dbReference>
<dbReference type="Pfam" id="PF12728">
    <property type="entry name" value="HTH_17"/>
    <property type="match status" value="1"/>
</dbReference>
<feature type="domain" description="Helix-turn-helix" evidence="2">
    <location>
        <begin position="18"/>
        <end position="66"/>
    </location>
</feature>